<reference evidence="3 4" key="1">
    <citation type="submission" date="2012-08" db="EMBL/GenBank/DDBJ databases">
        <title>Oryza genome evolution.</title>
        <authorList>
            <person name="Wing R.A."/>
        </authorList>
    </citation>
    <scope>NUCLEOTIDE SEQUENCE</scope>
</reference>
<reference evidence="4" key="2">
    <citation type="submission" date="2013-12" db="EMBL/GenBank/DDBJ databases">
        <authorList>
            <person name="Yu Y."/>
            <person name="Lee S."/>
            <person name="de Baynast K."/>
            <person name="Wissotski M."/>
            <person name="Liu L."/>
            <person name="Talag J."/>
            <person name="Goicoechea J."/>
            <person name="Angelova A."/>
            <person name="Jetty R."/>
            <person name="Kudrna D."/>
            <person name="Golser W."/>
            <person name="Rivera L."/>
            <person name="Zhang J."/>
            <person name="Wing R."/>
        </authorList>
    </citation>
    <scope>NUCLEOTIDE SEQUENCE</scope>
</reference>
<evidence type="ECO:0000313" key="4">
    <source>
        <dbReference type="Proteomes" id="UP000032180"/>
    </source>
</evidence>
<evidence type="ECO:0000259" key="2">
    <source>
        <dbReference type="Pfam" id="PF03478"/>
    </source>
</evidence>
<dbReference type="HOGENOM" id="CLU_1186505_0_0_1"/>
<proteinExistence type="predicted"/>
<evidence type="ECO:0000313" key="3">
    <source>
        <dbReference type="EnsemblPlants" id="LPERR08G04300.1"/>
    </source>
</evidence>
<dbReference type="AlphaFoldDB" id="A0A0D9X4W0"/>
<dbReference type="Pfam" id="PF03478">
    <property type="entry name" value="Beta-prop_KIB1-4"/>
    <property type="match status" value="1"/>
</dbReference>
<dbReference type="Gramene" id="LPERR08G04300.1">
    <property type="protein sequence ID" value="LPERR08G04300.1"/>
    <property type="gene ID" value="LPERR08G04300"/>
</dbReference>
<keyword evidence="1" id="KW-1133">Transmembrane helix</keyword>
<keyword evidence="4" id="KW-1185">Reference proteome</keyword>
<dbReference type="STRING" id="77586.A0A0D9X4W0"/>
<dbReference type="PANTHER" id="PTHR33110">
    <property type="entry name" value="F-BOX/KELCH-REPEAT PROTEIN-RELATED"/>
    <property type="match status" value="1"/>
</dbReference>
<protein>
    <recommendedName>
        <fullName evidence="2">KIB1-4 beta-propeller domain-containing protein</fullName>
    </recommendedName>
</protein>
<sequence length="234" mass="26523">MNRIFDIAFYGGKLYAFHASGKLYIHEINEGFEGEPIDSSIELIVDESAVRSYSQPFSESRLWPYLVESGGRLLQVVCYLRIPIYMPIDDNPENSRTISFEVYEADLSTRSVMWRTVTSWGDQAHFVGTHGSASKPVPAKEFGGIQDSIYFMCDYYLPYSADDPLVDSGIYNIKNWMITPLLQGNNSQRLPTEARGIRHGSFLQLLLSGWPSLILFLWASLYALATCKPVFCNM</sequence>
<keyword evidence="1" id="KW-0472">Membrane</keyword>
<reference evidence="3" key="3">
    <citation type="submission" date="2015-04" db="UniProtKB">
        <authorList>
            <consortium name="EnsemblPlants"/>
        </authorList>
    </citation>
    <scope>IDENTIFICATION</scope>
</reference>
<feature type="domain" description="KIB1-4 beta-propeller" evidence="2">
    <location>
        <begin position="4"/>
        <end position="172"/>
    </location>
</feature>
<dbReference type="EnsemblPlants" id="LPERR08G04300.1">
    <property type="protein sequence ID" value="LPERR08G04300.1"/>
    <property type="gene ID" value="LPERR08G04300"/>
</dbReference>
<accession>A0A0D9X4W0</accession>
<dbReference type="PANTHER" id="PTHR33110:SF36">
    <property type="entry name" value="OS06G0148600 PROTEIN"/>
    <property type="match status" value="1"/>
</dbReference>
<feature type="transmembrane region" description="Helical" evidence="1">
    <location>
        <begin position="205"/>
        <end position="225"/>
    </location>
</feature>
<evidence type="ECO:0000256" key="1">
    <source>
        <dbReference type="SAM" id="Phobius"/>
    </source>
</evidence>
<keyword evidence="1" id="KW-0812">Transmembrane</keyword>
<dbReference type="Proteomes" id="UP000032180">
    <property type="component" value="Chromosome 8"/>
</dbReference>
<organism evidence="3 4">
    <name type="scientific">Leersia perrieri</name>
    <dbReference type="NCBI Taxonomy" id="77586"/>
    <lineage>
        <taxon>Eukaryota</taxon>
        <taxon>Viridiplantae</taxon>
        <taxon>Streptophyta</taxon>
        <taxon>Embryophyta</taxon>
        <taxon>Tracheophyta</taxon>
        <taxon>Spermatophyta</taxon>
        <taxon>Magnoliopsida</taxon>
        <taxon>Liliopsida</taxon>
        <taxon>Poales</taxon>
        <taxon>Poaceae</taxon>
        <taxon>BOP clade</taxon>
        <taxon>Oryzoideae</taxon>
        <taxon>Oryzeae</taxon>
        <taxon>Oryzinae</taxon>
        <taxon>Leersia</taxon>
    </lineage>
</organism>
<dbReference type="InterPro" id="IPR005174">
    <property type="entry name" value="KIB1-4_b-propeller"/>
</dbReference>
<name>A0A0D9X4W0_9ORYZ</name>